<evidence type="ECO:0000256" key="2">
    <source>
        <dbReference type="ARBA" id="ARBA00022603"/>
    </source>
</evidence>
<evidence type="ECO:0000313" key="11">
    <source>
        <dbReference type="Proteomes" id="UP000243459"/>
    </source>
</evidence>
<proteinExistence type="predicted"/>
<dbReference type="Proteomes" id="UP000243459">
    <property type="component" value="Chromosome 2"/>
</dbReference>
<evidence type="ECO:0000256" key="4">
    <source>
        <dbReference type="ARBA" id="ARBA00022691"/>
    </source>
</evidence>
<evidence type="ECO:0000256" key="8">
    <source>
        <dbReference type="SAM" id="MobiDB-lite"/>
    </source>
</evidence>
<dbReference type="GO" id="GO:0005634">
    <property type="term" value="C:nucleus"/>
    <property type="evidence" value="ECO:0007669"/>
    <property type="project" value="UniProtKB-SubCell"/>
</dbReference>
<reference evidence="11" key="1">
    <citation type="journal article" date="2017" name="Nat. Commun.">
        <title>The asparagus genome sheds light on the origin and evolution of a young Y chromosome.</title>
        <authorList>
            <person name="Harkess A."/>
            <person name="Zhou J."/>
            <person name="Xu C."/>
            <person name="Bowers J.E."/>
            <person name="Van der Hulst R."/>
            <person name="Ayyampalayam S."/>
            <person name="Mercati F."/>
            <person name="Riccardi P."/>
            <person name="McKain M.R."/>
            <person name="Kakrana A."/>
            <person name="Tang H."/>
            <person name="Ray J."/>
            <person name="Groenendijk J."/>
            <person name="Arikit S."/>
            <person name="Mathioni S.M."/>
            <person name="Nakano M."/>
            <person name="Shan H."/>
            <person name="Telgmann-Rauber A."/>
            <person name="Kanno A."/>
            <person name="Yue Z."/>
            <person name="Chen H."/>
            <person name="Li W."/>
            <person name="Chen Y."/>
            <person name="Xu X."/>
            <person name="Zhang Y."/>
            <person name="Luo S."/>
            <person name="Chen H."/>
            <person name="Gao J."/>
            <person name="Mao Z."/>
            <person name="Pires J.C."/>
            <person name="Luo M."/>
            <person name="Kudrna D."/>
            <person name="Wing R.A."/>
            <person name="Meyers B.C."/>
            <person name="Yi K."/>
            <person name="Kong H."/>
            <person name="Lavrijsen P."/>
            <person name="Sunseri F."/>
            <person name="Falavigna A."/>
            <person name="Ye Y."/>
            <person name="Leebens-Mack J.H."/>
            <person name="Chen G."/>
        </authorList>
    </citation>
    <scope>NUCLEOTIDE SEQUENCE [LARGE SCALE GENOMIC DNA]</scope>
    <source>
        <strain evidence="11">cv. DH0086</strain>
    </source>
</reference>
<keyword evidence="2" id="KW-0489">Methyltransferase</keyword>
<evidence type="ECO:0000256" key="5">
    <source>
        <dbReference type="ARBA" id="ARBA00022737"/>
    </source>
</evidence>
<feature type="region of interest" description="Disordered" evidence="8">
    <location>
        <begin position="143"/>
        <end position="173"/>
    </location>
</feature>
<dbReference type="InterPro" id="IPR029063">
    <property type="entry name" value="SAM-dependent_MTases_sf"/>
</dbReference>
<evidence type="ECO:0000259" key="9">
    <source>
        <dbReference type="PROSITE" id="PS51680"/>
    </source>
</evidence>
<keyword evidence="3" id="KW-0808">Transferase</keyword>
<dbReference type="GO" id="GO:0003677">
    <property type="term" value="F:DNA binding"/>
    <property type="evidence" value="ECO:0007669"/>
    <property type="project" value="UniProtKB-KW"/>
</dbReference>
<dbReference type="Gramene" id="ONK78779">
    <property type="protein sequence ID" value="ONK78779"/>
    <property type="gene ID" value="A4U43_C02F22320"/>
</dbReference>
<dbReference type="GO" id="GO:0008168">
    <property type="term" value="F:methyltransferase activity"/>
    <property type="evidence" value="ECO:0007669"/>
    <property type="project" value="UniProtKB-KW"/>
</dbReference>
<dbReference type="InterPro" id="IPR030380">
    <property type="entry name" value="SAM_MeTfrase_DRM"/>
</dbReference>
<evidence type="ECO:0000256" key="7">
    <source>
        <dbReference type="ARBA" id="ARBA00023242"/>
    </source>
</evidence>
<dbReference type="PANTHER" id="PTHR23068:SF11">
    <property type="entry name" value="INACTIVE DNA (CYTOSINE-5)-METHYLTRANSFERASE DRM3-RELATED"/>
    <property type="match status" value="1"/>
</dbReference>
<sequence>MEVNIEDDDSSDVEILDHNWSEVLPSRTKCSREAIIGKEKEVYSSPAHLKSHFVEMGFSPSRVDKVIWENGEGDVDAMLETLFTYKELRSETSGMMQKKRRLKDMGFTEDEISHAIDNFGPEVPISELADAIFANQIASAVATEEQKENTNAAASRHNSEEQDRGLNAVTYDGYPKGSVSGSETYGSKYIRKKRPKHLEVNNRTTSNINRIHGDNTPRHLPEGNLIRVEMCDLGISKFGKNVPILSQPLYLFYGNSLNIAEETWKRLSQSLYGIKPEFVETKFFSAIIKNEGYICELPIGRRVHVHPKPPMTLGEALPHTKKWWPAWDIRTKLSCIHSQFTEASLQCQRLGKMMASSQGMLAKEDKLEILQRCRTMNLIWTGRHKLSPITPEEMEYILGYPMKHTEVWGLSLDDRLGLLSNCLQVDTLAYHLSVLKDLYPEGIKVLSVFTGIGGAEVALHKLGIQFKYLISVEPVDSNREILLSWWKNSRQVGKLIEIKTIEEMSIKKLERIIEEIGGFDIVIGSNPIPNVSKNANRDASPGGTEP</sequence>
<name>A0A5P1FP84_ASPOF</name>
<comment type="subcellular location">
    <subcellularLocation>
        <location evidence="1">Nucleus</location>
    </subcellularLocation>
</comment>
<evidence type="ECO:0000256" key="1">
    <source>
        <dbReference type="ARBA" id="ARBA00004123"/>
    </source>
</evidence>
<keyword evidence="11" id="KW-1185">Reference proteome</keyword>
<keyword evidence="4" id="KW-0949">S-adenosyl-L-methionine</keyword>
<dbReference type="EMBL" id="CM007382">
    <property type="protein sequence ID" value="ONK78779.1"/>
    <property type="molecule type" value="Genomic_DNA"/>
</dbReference>
<dbReference type="InterPro" id="IPR050390">
    <property type="entry name" value="C5-Methyltransferase"/>
</dbReference>
<keyword evidence="5" id="KW-0677">Repeat</keyword>
<keyword evidence="7" id="KW-0539">Nucleus</keyword>
<dbReference type="PROSITE" id="PS51680">
    <property type="entry name" value="SAM_MT_DRM"/>
    <property type="match status" value="1"/>
</dbReference>
<evidence type="ECO:0000256" key="6">
    <source>
        <dbReference type="ARBA" id="ARBA00023125"/>
    </source>
</evidence>
<dbReference type="OMA" id="HQMEMIL"/>
<dbReference type="Gene3D" id="3.40.50.150">
    <property type="entry name" value="Vaccinia Virus protein VP39"/>
    <property type="match status" value="1"/>
</dbReference>
<gene>
    <name evidence="10" type="ORF">A4U43_C02F22320</name>
</gene>
<feature type="domain" description="SAM-dependent MTase DRM-type" evidence="9">
    <location>
        <begin position="238"/>
        <end position="546"/>
    </location>
</feature>
<dbReference type="PANTHER" id="PTHR23068">
    <property type="entry name" value="DNA CYTOSINE-5- -METHYLTRANSFERASE 3-RELATED"/>
    <property type="match status" value="1"/>
</dbReference>
<evidence type="ECO:0000256" key="3">
    <source>
        <dbReference type="ARBA" id="ARBA00022679"/>
    </source>
</evidence>
<organism evidence="10 11">
    <name type="scientific">Asparagus officinalis</name>
    <name type="common">Garden asparagus</name>
    <dbReference type="NCBI Taxonomy" id="4686"/>
    <lineage>
        <taxon>Eukaryota</taxon>
        <taxon>Viridiplantae</taxon>
        <taxon>Streptophyta</taxon>
        <taxon>Embryophyta</taxon>
        <taxon>Tracheophyta</taxon>
        <taxon>Spermatophyta</taxon>
        <taxon>Magnoliopsida</taxon>
        <taxon>Liliopsida</taxon>
        <taxon>Asparagales</taxon>
        <taxon>Asparagaceae</taxon>
        <taxon>Asparagoideae</taxon>
        <taxon>Asparagus</taxon>
    </lineage>
</organism>
<accession>A0A5P1FP84</accession>
<dbReference type="SUPFAM" id="SSF53335">
    <property type="entry name" value="S-adenosyl-L-methionine-dependent methyltransferases"/>
    <property type="match status" value="2"/>
</dbReference>
<dbReference type="AlphaFoldDB" id="A0A5P1FP84"/>
<keyword evidence="6" id="KW-0238">DNA-binding</keyword>
<evidence type="ECO:0000313" key="10">
    <source>
        <dbReference type="EMBL" id="ONK78779.1"/>
    </source>
</evidence>
<protein>
    <recommendedName>
        <fullName evidence="9">SAM-dependent MTase DRM-type domain-containing protein</fullName>
    </recommendedName>
</protein>
<dbReference type="GO" id="GO:0032259">
    <property type="term" value="P:methylation"/>
    <property type="evidence" value="ECO:0007669"/>
    <property type="project" value="UniProtKB-KW"/>
</dbReference>